<dbReference type="SUPFAM" id="SSF51556">
    <property type="entry name" value="Metallo-dependent hydrolases"/>
    <property type="match status" value="1"/>
</dbReference>
<dbReference type="GO" id="GO:0016831">
    <property type="term" value="F:carboxy-lyase activity"/>
    <property type="evidence" value="ECO:0007669"/>
    <property type="project" value="UniProtKB-KW"/>
</dbReference>
<organism evidence="5 6">
    <name type="scientific">Penicillium atrosanguineum</name>
    <dbReference type="NCBI Taxonomy" id="1132637"/>
    <lineage>
        <taxon>Eukaryota</taxon>
        <taxon>Fungi</taxon>
        <taxon>Dikarya</taxon>
        <taxon>Ascomycota</taxon>
        <taxon>Pezizomycotina</taxon>
        <taxon>Eurotiomycetes</taxon>
        <taxon>Eurotiomycetidae</taxon>
        <taxon>Eurotiales</taxon>
        <taxon>Aspergillaceae</taxon>
        <taxon>Penicillium</taxon>
    </lineage>
</organism>
<name>A0A9W9U1R0_9EURO</name>
<dbReference type="GO" id="GO:0005829">
    <property type="term" value="C:cytosol"/>
    <property type="evidence" value="ECO:0007669"/>
    <property type="project" value="TreeGrafter"/>
</dbReference>
<dbReference type="PANTHER" id="PTHR21240:SF30">
    <property type="entry name" value="AMIDOHYDROLASE-RELATED DOMAIN-CONTAINING PROTEIN-RELATED"/>
    <property type="match status" value="1"/>
</dbReference>
<dbReference type="InterPro" id="IPR032466">
    <property type="entry name" value="Metal_Hydrolase"/>
</dbReference>
<reference evidence="5" key="2">
    <citation type="journal article" date="2023" name="IMA Fungus">
        <title>Comparative genomic study of the Penicillium genus elucidates a diverse pangenome and 15 lateral gene transfer events.</title>
        <authorList>
            <person name="Petersen C."/>
            <person name="Sorensen T."/>
            <person name="Nielsen M.R."/>
            <person name="Sondergaard T.E."/>
            <person name="Sorensen J.L."/>
            <person name="Fitzpatrick D.A."/>
            <person name="Frisvad J.C."/>
            <person name="Nielsen K.L."/>
        </authorList>
    </citation>
    <scope>NUCLEOTIDE SEQUENCE</scope>
    <source>
        <strain evidence="5">IBT 21472</strain>
    </source>
</reference>
<evidence type="ECO:0000256" key="1">
    <source>
        <dbReference type="ARBA" id="ARBA00022793"/>
    </source>
</evidence>
<evidence type="ECO:0000313" key="5">
    <source>
        <dbReference type="EMBL" id="KAJ5300035.1"/>
    </source>
</evidence>
<dbReference type="GO" id="GO:0019748">
    <property type="term" value="P:secondary metabolic process"/>
    <property type="evidence" value="ECO:0007669"/>
    <property type="project" value="TreeGrafter"/>
</dbReference>
<protein>
    <recommendedName>
        <fullName evidence="4">Amidohydrolase-related domain-containing protein</fullName>
    </recommendedName>
</protein>
<dbReference type="InterPro" id="IPR032465">
    <property type="entry name" value="ACMSD"/>
</dbReference>
<dbReference type="InterPro" id="IPR006680">
    <property type="entry name" value="Amidohydro-rel"/>
</dbReference>
<dbReference type="Proteomes" id="UP001147746">
    <property type="component" value="Unassembled WGS sequence"/>
</dbReference>
<dbReference type="Gene3D" id="3.20.20.140">
    <property type="entry name" value="Metal-dependent hydrolases"/>
    <property type="match status" value="1"/>
</dbReference>
<evidence type="ECO:0000256" key="2">
    <source>
        <dbReference type="ARBA" id="ARBA00023239"/>
    </source>
</evidence>
<keyword evidence="6" id="KW-1185">Reference proteome</keyword>
<comment type="caution">
    <text evidence="5">The sequence shown here is derived from an EMBL/GenBank/DDBJ whole genome shotgun (WGS) entry which is preliminary data.</text>
</comment>
<dbReference type="AlphaFoldDB" id="A0A9W9U1R0"/>
<dbReference type="PANTHER" id="PTHR21240">
    <property type="entry name" value="2-AMINO-3-CARBOXYLMUCONATE-6-SEMIALDEHYDE DECARBOXYLASE"/>
    <property type="match status" value="1"/>
</dbReference>
<evidence type="ECO:0000259" key="4">
    <source>
        <dbReference type="Pfam" id="PF04909"/>
    </source>
</evidence>
<keyword evidence="2 3" id="KW-0456">Lyase</keyword>
<dbReference type="EMBL" id="JAPZBO010000010">
    <property type="protein sequence ID" value="KAJ5300035.1"/>
    <property type="molecule type" value="Genomic_DNA"/>
</dbReference>
<keyword evidence="1 3" id="KW-0210">Decarboxylase</keyword>
<gene>
    <name evidence="5" type="ORF">N7476_011592</name>
</gene>
<sequence>MSIRLVGIEEHFLGRVFNEGEPSSREAAQLKMFPGIQQYIADLGEARIAMMDRGAMDIQVLAEAVKASKGWLRGFGLLSMAEVDAIPAELERCVKDMAFVGAQIPNHAEGVFYDGREYWPMFAKAQELDVPIYFYPTIPTELEMKGAAGDYDQVATKLISGAAWGWHMSVGYHMLRLYCAGVFDAYPRLKIVIGHNGEGLPFMLDRIHRFFSKRWTKGKPQRDWLTVWNENFWVTTAGMFHLGPLQCVLAMCKSDRILYSLDYPFEDPEEGFQFMKSFQESGMVSQEQFEKICHGNAERLLRL</sequence>
<evidence type="ECO:0000313" key="6">
    <source>
        <dbReference type="Proteomes" id="UP001147746"/>
    </source>
</evidence>
<dbReference type="GO" id="GO:0016787">
    <property type="term" value="F:hydrolase activity"/>
    <property type="evidence" value="ECO:0007669"/>
    <property type="project" value="InterPro"/>
</dbReference>
<dbReference type="Pfam" id="PF04909">
    <property type="entry name" value="Amidohydro_2"/>
    <property type="match status" value="1"/>
</dbReference>
<feature type="domain" description="Amidohydrolase-related" evidence="4">
    <location>
        <begin position="43"/>
        <end position="303"/>
    </location>
</feature>
<reference evidence="5" key="1">
    <citation type="submission" date="2022-12" db="EMBL/GenBank/DDBJ databases">
        <authorList>
            <person name="Petersen C."/>
        </authorList>
    </citation>
    <scope>NUCLEOTIDE SEQUENCE</scope>
    <source>
        <strain evidence="5">IBT 21472</strain>
    </source>
</reference>
<accession>A0A9W9U1R0</accession>
<proteinExistence type="inferred from homology"/>
<evidence type="ECO:0000256" key="3">
    <source>
        <dbReference type="RuleBase" id="RU366045"/>
    </source>
</evidence>
<comment type="similarity">
    <text evidence="3">Belongs to the metallo-dependent hydrolases superfamily.</text>
</comment>